<dbReference type="Proteomes" id="UP000057389">
    <property type="component" value="Unassembled WGS sequence"/>
</dbReference>
<gene>
    <name evidence="1" type="ORF">APQ14_17905</name>
</gene>
<dbReference type="PROSITE" id="PS51257">
    <property type="entry name" value="PROKAR_LIPOPROTEIN"/>
    <property type="match status" value="1"/>
</dbReference>
<proteinExistence type="predicted"/>
<protein>
    <submittedName>
        <fullName evidence="1">Uncharacterized protein</fullName>
    </submittedName>
</protein>
<dbReference type="RefSeq" id="WP_060466711.1">
    <property type="nucleotide sequence ID" value="NZ_AP025515.1"/>
</dbReference>
<evidence type="ECO:0000313" key="1">
    <source>
        <dbReference type="EMBL" id="KWU02588.1"/>
    </source>
</evidence>
<dbReference type="AlphaFoldDB" id="A0A109DBV7"/>
<dbReference type="OrthoDB" id="5875383at2"/>
<dbReference type="GeneID" id="300180007"/>
<accession>A0A109DBV7</accession>
<organism evidence="1 2">
    <name type="scientific">Vibrio toranzoniae</name>
    <dbReference type="NCBI Taxonomy" id="1194427"/>
    <lineage>
        <taxon>Bacteria</taxon>
        <taxon>Pseudomonadati</taxon>
        <taxon>Pseudomonadota</taxon>
        <taxon>Gammaproteobacteria</taxon>
        <taxon>Vibrionales</taxon>
        <taxon>Vibrionaceae</taxon>
        <taxon>Vibrio</taxon>
    </lineage>
</organism>
<name>A0A109DBV7_9VIBR</name>
<dbReference type="EMBL" id="LMXU01000001">
    <property type="protein sequence ID" value="KWU02588.1"/>
    <property type="molecule type" value="Genomic_DNA"/>
</dbReference>
<evidence type="ECO:0000313" key="2">
    <source>
        <dbReference type="Proteomes" id="UP000057389"/>
    </source>
</evidence>
<sequence>MRIIVLAFATLATACTGQITNTEERIQEYIGSDITDVQEQYLTERSRPISFWASRNYAWIETKKPLDNGYTLYIFKNPYRDCTINWIAGTGGVIQSATSSGTMCSP</sequence>
<reference evidence="1 2" key="1">
    <citation type="submission" date="2015-11" db="EMBL/GenBank/DDBJ databases">
        <title>Draft WGS of Vibrio toranzoniae.</title>
        <authorList>
            <person name="Lasa A."/>
            <person name="Romalde J.L."/>
        </authorList>
    </citation>
    <scope>NUCLEOTIDE SEQUENCE [LARGE SCALE GENOMIC DNA]</scope>
    <source>
        <strain evidence="1 2">Vb 10.8</strain>
    </source>
</reference>
<keyword evidence="2" id="KW-1185">Reference proteome</keyword>
<comment type="caution">
    <text evidence="1">The sequence shown here is derived from an EMBL/GenBank/DDBJ whole genome shotgun (WGS) entry which is preliminary data.</text>
</comment>